<reference evidence="2" key="1">
    <citation type="submission" date="2023-03" db="UniProtKB">
        <authorList>
            <consortium name="WormBaseParasite"/>
        </authorList>
    </citation>
    <scope>IDENTIFICATION</scope>
</reference>
<organism evidence="1 2">
    <name type="scientific">Ascaris lumbricoides</name>
    <name type="common">Giant roundworm</name>
    <dbReference type="NCBI Taxonomy" id="6252"/>
    <lineage>
        <taxon>Eukaryota</taxon>
        <taxon>Metazoa</taxon>
        <taxon>Ecdysozoa</taxon>
        <taxon>Nematoda</taxon>
        <taxon>Chromadorea</taxon>
        <taxon>Rhabditida</taxon>
        <taxon>Spirurina</taxon>
        <taxon>Ascaridomorpha</taxon>
        <taxon>Ascaridoidea</taxon>
        <taxon>Ascarididae</taxon>
        <taxon>Ascaris</taxon>
    </lineage>
</organism>
<keyword evidence="1" id="KW-1185">Reference proteome</keyword>
<dbReference type="WBParaSite" id="ALUE_0000726201-mRNA-1">
    <property type="protein sequence ID" value="ALUE_0000726201-mRNA-1"/>
    <property type="gene ID" value="ALUE_0000726201"/>
</dbReference>
<protein>
    <submittedName>
        <fullName evidence="2">Uncharacterized protein</fullName>
    </submittedName>
</protein>
<evidence type="ECO:0000313" key="2">
    <source>
        <dbReference type="WBParaSite" id="ALUE_0000726201-mRNA-1"/>
    </source>
</evidence>
<accession>A0A9J2PBI4</accession>
<evidence type="ECO:0000313" key="1">
    <source>
        <dbReference type="Proteomes" id="UP000036681"/>
    </source>
</evidence>
<name>A0A9J2PBI4_ASCLU</name>
<dbReference type="Proteomes" id="UP000036681">
    <property type="component" value="Unplaced"/>
</dbReference>
<proteinExistence type="predicted"/>
<dbReference type="AlphaFoldDB" id="A0A9J2PBI4"/>
<sequence length="224" mass="25607">MDVIDYSSVDSVTSVACRDNLGRPFPGFIPLERTCEKLVDLNLHPCDHRTSSCVVLSLPNSHILVGCVDDHSGKFVAPKNWYIKNSTLDSSYLFDFKVRNPLRLTQKCRVMHTTGRPICMRNNIFYRRTPLVQQVTCCCKGDFCADALFDQAGFNPLPYLHISLEFNVFESSSNISRVVETRQHEQMVMASARSLLLESNIYCQISLFLFKVYLYFELSVVILK</sequence>